<keyword evidence="1" id="KW-0472">Membrane</keyword>
<keyword evidence="1" id="KW-1133">Transmembrane helix</keyword>
<comment type="caution">
    <text evidence="2">The sequence shown here is derived from an EMBL/GenBank/DDBJ whole genome shotgun (WGS) entry which is preliminary data.</text>
</comment>
<proteinExistence type="predicted"/>
<keyword evidence="3" id="KW-1185">Reference proteome</keyword>
<evidence type="ECO:0000313" key="2">
    <source>
        <dbReference type="EMBL" id="GIH29215.1"/>
    </source>
</evidence>
<sequence length="69" mass="6976">MTLPNEEERSHRPGPLLTSRAVVILLASVVTGLVVAALSAMGGVPVPLAAVTGLAAMGAMAMGLHKLME</sequence>
<dbReference type="EMBL" id="BOOA01000114">
    <property type="protein sequence ID" value="GIH29215.1"/>
    <property type="molecule type" value="Genomic_DNA"/>
</dbReference>
<evidence type="ECO:0000313" key="3">
    <source>
        <dbReference type="Proteomes" id="UP000640052"/>
    </source>
</evidence>
<evidence type="ECO:0000256" key="1">
    <source>
        <dbReference type="SAM" id="Phobius"/>
    </source>
</evidence>
<name>A0A919QMY4_9ACTN</name>
<dbReference type="Proteomes" id="UP000640052">
    <property type="component" value="Unassembled WGS sequence"/>
</dbReference>
<organism evidence="2 3">
    <name type="scientific">Acrocarpospora phusangensis</name>
    <dbReference type="NCBI Taxonomy" id="1070424"/>
    <lineage>
        <taxon>Bacteria</taxon>
        <taxon>Bacillati</taxon>
        <taxon>Actinomycetota</taxon>
        <taxon>Actinomycetes</taxon>
        <taxon>Streptosporangiales</taxon>
        <taxon>Streptosporangiaceae</taxon>
        <taxon>Acrocarpospora</taxon>
    </lineage>
</organism>
<protein>
    <submittedName>
        <fullName evidence="2">Uncharacterized protein</fullName>
    </submittedName>
</protein>
<reference evidence="2" key="1">
    <citation type="submission" date="2021-01" db="EMBL/GenBank/DDBJ databases">
        <title>Whole genome shotgun sequence of Acrocarpospora phusangensis NBRC 108782.</title>
        <authorList>
            <person name="Komaki H."/>
            <person name="Tamura T."/>
        </authorList>
    </citation>
    <scope>NUCLEOTIDE SEQUENCE</scope>
    <source>
        <strain evidence="2">NBRC 108782</strain>
    </source>
</reference>
<gene>
    <name evidence="2" type="ORF">Aph01nite_75250</name>
</gene>
<feature type="transmembrane region" description="Helical" evidence="1">
    <location>
        <begin position="46"/>
        <end position="64"/>
    </location>
</feature>
<dbReference type="AlphaFoldDB" id="A0A919QMY4"/>
<accession>A0A919QMY4</accession>
<feature type="transmembrane region" description="Helical" evidence="1">
    <location>
        <begin position="21"/>
        <end position="40"/>
    </location>
</feature>
<keyword evidence="1" id="KW-0812">Transmembrane</keyword>